<gene>
    <name evidence="3" type="ORF">DCC39_16200</name>
</gene>
<dbReference type="InterPro" id="IPR037069">
    <property type="entry name" value="AcylCoA_DH/ox_N_sf"/>
</dbReference>
<dbReference type="Gene3D" id="2.40.110.10">
    <property type="entry name" value="Butyryl-CoA Dehydrogenase, subunit A, domain 2"/>
    <property type="match status" value="1"/>
</dbReference>
<evidence type="ECO:0000313" key="4">
    <source>
        <dbReference type="Proteomes" id="UP000245998"/>
    </source>
</evidence>
<evidence type="ECO:0000313" key="3">
    <source>
        <dbReference type="EMBL" id="PWA07793.1"/>
    </source>
</evidence>
<evidence type="ECO:0000259" key="1">
    <source>
        <dbReference type="Pfam" id="PF02770"/>
    </source>
</evidence>
<dbReference type="InterPro" id="IPR013786">
    <property type="entry name" value="AcylCoA_DH/ox_N"/>
</dbReference>
<feature type="domain" description="Acyl-CoA oxidase/dehydrogenase middle" evidence="1">
    <location>
        <begin position="48"/>
        <end position="124"/>
    </location>
</feature>
<dbReference type="InterPro" id="IPR046373">
    <property type="entry name" value="Acyl-CoA_Oxase/DH_mid-dom_sf"/>
</dbReference>
<evidence type="ECO:0000259" key="2">
    <source>
        <dbReference type="Pfam" id="PF02771"/>
    </source>
</evidence>
<organism evidence="3 4">
    <name type="scientific">Pueribacillus theae</name>
    <dbReference type="NCBI Taxonomy" id="2171751"/>
    <lineage>
        <taxon>Bacteria</taxon>
        <taxon>Bacillati</taxon>
        <taxon>Bacillota</taxon>
        <taxon>Bacilli</taxon>
        <taxon>Bacillales</taxon>
        <taxon>Bacillaceae</taxon>
        <taxon>Pueribacillus</taxon>
    </lineage>
</organism>
<protein>
    <recommendedName>
        <fullName evidence="5">Acyl-CoA oxidase/dehydrogenase middle domain-containing protein</fullName>
    </recommendedName>
</protein>
<evidence type="ECO:0008006" key="5">
    <source>
        <dbReference type="Google" id="ProtNLM"/>
    </source>
</evidence>
<dbReference type="PROSITE" id="PS00072">
    <property type="entry name" value="ACYL_COA_DH_1"/>
    <property type="match status" value="1"/>
</dbReference>
<proteinExistence type="predicted"/>
<feature type="domain" description="Acyl-CoA dehydrogenase/oxidase N-terminal" evidence="2">
    <location>
        <begin position="1"/>
        <end position="43"/>
    </location>
</feature>
<dbReference type="GO" id="GO:0003995">
    <property type="term" value="F:acyl-CoA dehydrogenase activity"/>
    <property type="evidence" value="ECO:0007669"/>
    <property type="project" value="InterPro"/>
</dbReference>
<dbReference type="AlphaFoldDB" id="A0A2U1JSE4"/>
<dbReference type="OrthoDB" id="2431337at2"/>
<dbReference type="PANTHER" id="PTHR43884">
    <property type="entry name" value="ACYL-COA DEHYDROGENASE"/>
    <property type="match status" value="1"/>
</dbReference>
<dbReference type="Pfam" id="PF02771">
    <property type="entry name" value="Acyl-CoA_dh_N"/>
    <property type="match status" value="1"/>
</dbReference>
<dbReference type="InterPro" id="IPR009100">
    <property type="entry name" value="AcylCoA_DH/oxidase_NM_dom_sf"/>
</dbReference>
<accession>A0A2U1JSE4</accession>
<sequence>MAKTCVTIGSAMGRASGLVGSAILKYGTEEQKQKYLSPLTKGEIIGGTGLTEPHSGTDVAAMETTAVRKGNEYIINGSKIWISGISSARWFLTFAVTDKEKGKKGITAFIVDTDSPGFRSALIKNKFRFSFPCWRVNL</sequence>
<comment type="caution">
    <text evidence="3">The sequence shown here is derived from an EMBL/GenBank/DDBJ whole genome shotgun (WGS) entry which is preliminary data.</text>
</comment>
<dbReference type="PANTHER" id="PTHR43884:SF12">
    <property type="entry name" value="ISOVALERYL-COA DEHYDROGENASE, MITOCHONDRIAL-RELATED"/>
    <property type="match status" value="1"/>
</dbReference>
<name>A0A2U1JSE4_9BACI</name>
<dbReference type="InterPro" id="IPR006089">
    <property type="entry name" value="Acyl-CoA_DH_CS"/>
</dbReference>
<dbReference type="Proteomes" id="UP000245998">
    <property type="component" value="Unassembled WGS sequence"/>
</dbReference>
<dbReference type="Gene3D" id="1.10.540.10">
    <property type="entry name" value="Acyl-CoA dehydrogenase/oxidase, N-terminal domain"/>
    <property type="match status" value="1"/>
</dbReference>
<dbReference type="GO" id="GO:0050660">
    <property type="term" value="F:flavin adenine dinucleotide binding"/>
    <property type="evidence" value="ECO:0007669"/>
    <property type="project" value="InterPro"/>
</dbReference>
<dbReference type="Pfam" id="PF02770">
    <property type="entry name" value="Acyl-CoA_dh_M"/>
    <property type="match status" value="1"/>
</dbReference>
<dbReference type="InterPro" id="IPR006091">
    <property type="entry name" value="Acyl-CoA_Oxase/DH_mid-dom"/>
</dbReference>
<reference evidence="3 4" key="1">
    <citation type="submission" date="2018-04" db="EMBL/GenBank/DDBJ databases">
        <title>Camelliibacillus theae gen. nov., sp. nov., isolated from Pu'er tea.</title>
        <authorList>
            <person name="Niu L."/>
        </authorList>
    </citation>
    <scope>NUCLEOTIDE SEQUENCE [LARGE SCALE GENOMIC DNA]</scope>
    <source>
        <strain evidence="3 4">T8</strain>
    </source>
</reference>
<dbReference type="EMBL" id="QCZG01000047">
    <property type="protein sequence ID" value="PWA07793.1"/>
    <property type="molecule type" value="Genomic_DNA"/>
</dbReference>
<keyword evidence="4" id="KW-1185">Reference proteome</keyword>
<dbReference type="SUPFAM" id="SSF56645">
    <property type="entry name" value="Acyl-CoA dehydrogenase NM domain-like"/>
    <property type="match status" value="1"/>
</dbReference>